<dbReference type="GO" id="GO:0006355">
    <property type="term" value="P:regulation of DNA-templated transcription"/>
    <property type="evidence" value="ECO:0007669"/>
    <property type="project" value="InterPro"/>
</dbReference>
<keyword evidence="3" id="KW-1185">Reference proteome</keyword>
<dbReference type="RefSeq" id="WP_124947456.1">
    <property type="nucleotide sequence ID" value="NZ_BHVT01000073.1"/>
</dbReference>
<dbReference type="PRINTS" id="PR00038">
    <property type="entry name" value="HTHLUXR"/>
</dbReference>
<dbReference type="Gene3D" id="1.10.10.10">
    <property type="entry name" value="Winged helix-like DNA-binding domain superfamily/Winged helix DNA-binding domain"/>
    <property type="match status" value="1"/>
</dbReference>
<dbReference type="CDD" id="cd06170">
    <property type="entry name" value="LuxR_C_like"/>
    <property type="match status" value="1"/>
</dbReference>
<name>A0A4R3YF88_9PROT</name>
<dbReference type="InterPro" id="IPR036388">
    <property type="entry name" value="WH-like_DNA-bd_sf"/>
</dbReference>
<dbReference type="AlphaFoldDB" id="A0A4R3YF88"/>
<protein>
    <submittedName>
        <fullName evidence="2">Regulatory LuxR family protein</fullName>
    </submittedName>
</protein>
<dbReference type="EMBL" id="SMCO01000001">
    <property type="protein sequence ID" value="TCV90631.1"/>
    <property type="molecule type" value="Genomic_DNA"/>
</dbReference>
<reference evidence="2 3" key="1">
    <citation type="submission" date="2019-03" db="EMBL/GenBank/DDBJ databases">
        <title>Genomic Encyclopedia of Type Strains, Phase IV (KMG-IV): sequencing the most valuable type-strain genomes for metagenomic binning, comparative biology and taxonomic classification.</title>
        <authorList>
            <person name="Goeker M."/>
        </authorList>
    </citation>
    <scope>NUCLEOTIDE SEQUENCE [LARGE SCALE GENOMIC DNA]</scope>
    <source>
        <strain evidence="2 3">DSM 100309</strain>
    </source>
</reference>
<feature type="domain" description="HTH luxR-type" evidence="1">
    <location>
        <begin position="256"/>
        <end position="321"/>
    </location>
</feature>
<dbReference type="SMART" id="SM00421">
    <property type="entry name" value="HTH_LUXR"/>
    <property type="match status" value="1"/>
</dbReference>
<dbReference type="Proteomes" id="UP000295367">
    <property type="component" value="Unassembled WGS sequence"/>
</dbReference>
<dbReference type="SUPFAM" id="SSF46894">
    <property type="entry name" value="C-terminal effector domain of the bipartite response regulators"/>
    <property type="match status" value="1"/>
</dbReference>
<evidence type="ECO:0000313" key="3">
    <source>
        <dbReference type="Proteomes" id="UP000295367"/>
    </source>
</evidence>
<dbReference type="InterPro" id="IPR016032">
    <property type="entry name" value="Sig_transdc_resp-reg_C-effctor"/>
</dbReference>
<dbReference type="PROSITE" id="PS50043">
    <property type="entry name" value="HTH_LUXR_2"/>
    <property type="match status" value="1"/>
</dbReference>
<dbReference type="InterPro" id="IPR000792">
    <property type="entry name" value="Tscrpt_reg_LuxR_C"/>
</dbReference>
<dbReference type="GO" id="GO:0003677">
    <property type="term" value="F:DNA binding"/>
    <property type="evidence" value="ECO:0007669"/>
    <property type="project" value="InterPro"/>
</dbReference>
<proteinExistence type="predicted"/>
<evidence type="ECO:0000313" key="2">
    <source>
        <dbReference type="EMBL" id="TCV90631.1"/>
    </source>
</evidence>
<gene>
    <name evidence="2" type="ORF">EDC63_101605</name>
</gene>
<accession>A0A4R3YF88</accession>
<comment type="caution">
    <text evidence="2">The sequence shown here is derived from an EMBL/GenBank/DDBJ whole genome shotgun (WGS) entry which is preliminary data.</text>
</comment>
<dbReference type="Pfam" id="PF00196">
    <property type="entry name" value="GerE"/>
    <property type="match status" value="1"/>
</dbReference>
<sequence length="325" mass="37455">MHCDEFIRSIYRGSTEWPLAYFQTNIFDSLSKLIPFDLGVWGRSGELPESIVDVHLYHQSKREIEDCLADFQHEDFLADAVRSDSGQVINLADLLSHEANIKPAGYKEFARQWGAQQVLSTCWNETMPGLVCFMSLWRKSPHHFFTEVERKTLERLLPHIAEAHRLSRIGYMRQFDLPHTLQRSKQAVALCNSRGVLIEAEAAFFHLIKTEWSSWRSNKLPFELKPLQTQKQPYRGENISISAQVIDEMVLVQVRELNRLDMLGKKQLQIAQCYAHGENYHDISAKFSIAENTVRSHIATIFKKCSVHNKAELATLLFKTPQGAR</sequence>
<dbReference type="OrthoDB" id="8277135at2"/>
<evidence type="ECO:0000259" key="1">
    <source>
        <dbReference type="PROSITE" id="PS50043"/>
    </source>
</evidence>
<organism evidence="2 3">
    <name type="scientific">Sulfurirhabdus autotrophica</name>
    <dbReference type="NCBI Taxonomy" id="1706046"/>
    <lineage>
        <taxon>Bacteria</taxon>
        <taxon>Pseudomonadati</taxon>
        <taxon>Pseudomonadota</taxon>
        <taxon>Betaproteobacteria</taxon>
        <taxon>Nitrosomonadales</taxon>
        <taxon>Sulfuricellaceae</taxon>
        <taxon>Sulfurirhabdus</taxon>
    </lineage>
</organism>